<keyword evidence="4" id="KW-1185">Reference proteome</keyword>
<evidence type="ECO:0000256" key="1">
    <source>
        <dbReference type="SAM" id="MobiDB-lite"/>
    </source>
</evidence>
<evidence type="ECO:0000313" key="3">
    <source>
        <dbReference type="EMBL" id="SEM92471.1"/>
    </source>
</evidence>
<organism evidence="3 4">
    <name type="scientific">Mesobacillus persicus</name>
    <dbReference type="NCBI Taxonomy" id="930146"/>
    <lineage>
        <taxon>Bacteria</taxon>
        <taxon>Bacillati</taxon>
        <taxon>Bacillota</taxon>
        <taxon>Bacilli</taxon>
        <taxon>Bacillales</taxon>
        <taxon>Bacillaceae</taxon>
        <taxon>Mesobacillus</taxon>
    </lineage>
</organism>
<dbReference type="OrthoDB" id="5405951at2"/>
<dbReference type="InterPro" id="IPR021309">
    <property type="entry name" value="YgaP-like_TM"/>
</dbReference>
<sequence length="99" mass="11348">MKVKQNIGILNALIRITCGLTFLSWSTAKLVKRPWNRSSYMLVAFLSAMKVAEGIVRFCPLTALYEERQEIMDNFNNDSNDHKNNEGFAEDQMIPHNPT</sequence>
<feature type="region of interest" description="Disordered" evidence="1">
    <location>
        <begin position="75"/>
        <end position="99"/>
    </location>
</feature>
<protein>
    <recommendedName>
        <fullName evidence="2">Inner membrane protein YgaP-like transmembrane domain-containing protein</fullName>
    </recommendedName>
</protein>
<reference evidence="4" key="1">
    <citation type="submission" date="2016-10" db="EMBL/GenBank/DDBJ databases">
        <authorList>
            <person name="Varghese N."/>
            <person name="Submissions S."/>
        </authorList>
    </citation>
    <scope>NUCLEOTIDE SEQUENCE [LARGE SCALE GENOMIC DNA]</scope>
    <source>
        <strain evidence="4">B48,IBRC-M 10115,DSM 25386,CECT 8001</strain>
    </source>
</reference>
<proteinExistence type="predicted"/>
<evidence type="ECO:0000313" key="4">
    <source>
        <dbReference type="Proteomes" id="UP000198553"/>
    </source>
</evidence>
<feature type="domain" description="Inner membrane protein YgaP-like transmembrane" evidence="2">
    <location>
        <begin position="4"/>
        <end position="64"/>
    </location>
</feature>
<dbReference type="AlphaFoldDB" id="A0A1H8CB60"/>
<dbReference type="Pfam" id="PF11127">
    <property type="entry name" value="YgaP-like_TM"/>
    <property type="match status" value="1"/>
</dbReference>
<dbReference type="RefSeq" id="WP_090745032.1">
    <property type="nucleotide sequence ID" value="NZ_FOBW01000007.1"/>
</dbReference>
<evidence type="ECO:0000259" key="2">
    <source>
        <dbReference type="Pfam" id="PF11127"/>
    </source>
</evidence>
<gene>
    <name evidence="3" type="ORF">SAMN05192533_10717</name>
</gene>
<accession>A0A1H8CB60</accession>
<name>A0A1H8CB60_9BACI</name>
<dbReference type="EMBL" id="FOBW01000007">
    <property type="protein sequence ID" value="SEM92471.1"/>
    <property type="molecule type" value="Genomic_DNA"/>
</dbReference>
<dbReference type="Proteomes" id="UP000198553">
    <property type="component" value="Unassembled WGS sequence"/>
</dbReference>
<dbReference type="STRING" id="930146.SAMN05192533_10717"/>